<accession>A0A1J4V460</accession>
<dbReference type="InterPro" id="IPR002347">
    <property type="entry name" value="SDR_fam"/>
</dbReference>
<dbReference type="Gene3D" id="3.40.50.720">
    <property type="entry name" value="NAD(P)-binding Rossmann-like Domain"/>
    <property type="match status" value="1"/>
</dbReference>
<evidence type="ECO:0000313" key="6">
    <source>
        <dbReference type="Proteomes" id="UP000185769"/>
    </source>
</evidence>
<sequence>MELEDKIVVITGGTKGLGRAIALSFLENGSKVIVCSHEENRPEDLNKEILWIKADVTKEDEIKNLVEKVVEKFEKLDIWINNAGIWLPHLPIQETDWERAHDLIKVNLFGTVYGSKNALIQMRKQDFGIILNILSTSALDGKVNETAYCSSKFAANGFTKSLMKEVDGKDIKVLAVYPGGMRTNLFDEKKPEKYNEFMDPNEVAFKIIENLKKETPEEELIIKE</sequence>
<evidence type="ECO:0000256" key="4">
    <source>
        <dbReference type="RuleBase" id="RU000363"/>
    </source>
</evidence>
<comment type="similarity">
    <text evidence="1 4">Belongs to the short-chain dehydrogenases/reductases (SDR) family.</text>
</comment>
<dbReference type="STRING" id="1805280.AUJ22_02055"/>
<dbReference type="AlphaFoldDB" id="A0A1J4V460"/>
<dbReference type="PANTHER" id="PTHR43391:SF14">
    <property type="entry name" value="DEHYDROGENASE_REDUCTASE SDR FAMILY PROTEIN 7-LIKE"/>
    <property type="match status" value="1"/>
</dbReference>
<comment type="caution">
    <text evidence="5">The sequence shown here is derived from an EMBL/GenBank/DDBJ whole genome shotgun (WGS) entry which is preliminary data.</text>
</comment>
<evidence type="ECO:0000313" key="5">
    <source>
        <dbReference type="EMBL" id="OIO29087.1"/>
    </source>
</evidence>
<dbReference type="PANTHER" id="PTHR43391">
    <property type="entry name" value="RETINOL DEHYDROGENASE-RELATED"/>
    <property type="match status" value="1"/>
</dbReference>
<dbReference type="PROSITE" id="PS00061">
    <property type="entry name" value="ADH_SHORT"/>
    <property type="match status" value="1"/>
</dbReference>
<protein>
    <recommendedName>
        <fullName evidence="7">Short-chain dehydrogenase</fullName>
    </recommendedName>
</protein>
<evidence type="ECO:0000256" key="1">
    <source>
        <dbReference type="ARBA" id="ARBA00006484"/>
    </source>
</evidence>
<dbReference type="PRINTS" id="PR00081">
    <property type="entry name" value="GDHRDH"/>
</dbReference>
<dbReference type="Proteomes" id="UP000185769">
    <property type="component" value="Unassembled WGS sequence"/>
</dbReference>
<name>A0A1J4V460_9BACT</name>
<evidence type="ECO:0000256" key="3">
    <source>
        <dbReference type="ARBA" id="ARBA00023002"/>
    </source>
</evidence>
<dbReference type="SUPFAM" id="SSF51735">
    <property type="entry name" value="NAD(P)-binding Rossmann-fold domains"/>
    <property type="match status" value="1"/>
</dbReference>
<evidence type="ECO:0000256" key="2">
    <source>
        <dbReference type="ARBA" id="ARBA00022857"/>
    </source>
</evidence>
<dbReference type="CDD" id="cd05233">
    <property type="entry name" value="SDR_c"/>
    <property type="match status" value="1"/>
</dbReference>
<dbReference type="PRINTS" id="PR00080">
    <property type="entry name" value="SDRFAMILY"/>
</dbReference>
<proteinExistence type="inferred from homology"/>
<keyword evidence="3" id="KW-0560">Oxidoreductase</keyword>
<dbReference type="GO" id="GO:0016491">
    <property type="term" value="F:oxidoreductase activity"/>
    <property type="evidence" value="ECO:0007669"/>
    <property type="project" value="UniProtKB-KW"/>
</dbReference>
<dbReference type="InterPro" id="IPR036291">
    <property type="entry name" value="NAD(P)-bd_dom_sf"/>
</dbReference>
<reference evidence="5 6" key="1">
    <citation type="journal article" date="2016" name="Environ. Microbiol.">
        <title>Genomic resolution of a cold subsurface aquifer community provides metabolic insights for novel microbes adapted to high CO concentrations.</title>
        <authorList>
            <person name="Probst A.J."/>
            <person name="Castelle C.J."/>
            <person name="Singh A."/>
            <person name="Brown C.T."/>
            <person name="Anantharaman K."/>
            <person name="Sharon I."/>
            <person name="Hug L.A."/>
            <person name="Burstein D."/>
            <person name="Emerson J.B."/>
            <person name="Thomas B.C."/>
            <person name="Banfield J.F."/>
        </authorList>
    </citation>
    <scope>NUCLEOTIDE SEQUENCE [LARGE SCALE GENOMIC DNA]</scope>
    <source>
        <strain evidence="5">CG1_02_31_12</strain>
    </source>
</reference>
<evidence type="ECO:0008006" key="7">
    <source>
        <dbReference type="Google" id="ProtNLM"/>
    </source>
</evidence>
<keyword evidence="2" id="KW-0521">NADP</keyword>
<dbReference type="EMBL" id="MNVM01000035">
    <property type="protein sequence ID" value="OIO29087.1"/>
    <property type="molecule type" value="Genomic_DNA"/>
</dbReference>
<dbReference type="Pfam" id="PF00106">
    <property type="entry name" value="adh_short"/>
    <property type="match status" value="1"/>
</dbReference>
<organism evidence="5 6">
    <name type="scientific">Candidatus Nomurabacteria bacterium CG1_02_31_12</name>
    <dbReference type="NCBI Taxonomy" id="1805280"/>
    <lineage>
        <taxon>Bacteria</taxon>
        <taxon>Candidatus Nomuraibacteriota</taxon>
    </lineage>
</organism>
<dbReference type="InterPro" id="IPR020904">
    <property type="entry name" value="Sc_DH/Rdtase_CS"/>
</dbReference>
<gene>
    <name evidence="5" type="ORF">AUJ22_02055</name>
</gene>